<dbReference type="Ensembl" id="ENSSVLT00005015761.1">
    <property type="protein sequence ID" value="ENSSVLP00005014251.1"/>
    <property type="gene ID" value="ENSSVLG00005011342.1"/>
</dbReference>
<dbReference type="GO" id="GO:0005789">
    <property type="term" value="C:endoplasmic reticulum membrane"/>
    <property type="evidence" value="ECO:0007669"/>
    <property type="project" value="TreeGrafter"/>
</dbReference>
<dbReference type="GO" id="GO:0035459">
    <property type="term" value="P:vesicle cargo loading"/>
    <property type="evidence" value="ECO:0007669"/>
    <property type="project" value="TreeGrafter"/>
</dbReference>
<dbReference type="Proteomes" id="UP000694564">
    <property type="component" value="Chromosome 13"/>
</dbReference>
<dbReference type="OrthoDB" id="9633649at2759"/>
<dbReference type="InterPro" id="IPR051500">
    <property type="entry name" value="cTAGE_MIA/OTOR"/>
</dbReference>
<name>A0A8D2CSI1_SCIVU</name>
<dbReference type="GO" id="GO:0070971">
    <property type="term" value="C:endoplasmic reticulum exit site"/>
    <property type="evidence" value="ECO:0007669"/>
    <property type="project" value="TreeGrafter"/>
</dbReference>
<sequence length="358" mass="41639">MNEEDLKVAIKEALNENSQLQESQKHLLQEAEVWKEKVSHLKKQKITSEDSKVQAEQVLSDKENHIKSLTKRLLKMKDQSPVLGDDLTDDGNLELEMKSESEIGAHLDNQPKEALKELVYAAELNASLETLEGERRQIYTSLSEVDKTKEDLIERIKNLQTEQESLQSENTQLENENQKLQQKFKVKMEQHQENAVKLHRKLGVEEKCRLEEEGRFSEVDRKINRTAKELETYRNGAKDLDEELDTIVHYYERRSISYEKKARDNVLAAWRAEKNLKYFKIVNAHKRQKLTEMEFQFILLKDPHALDVWNTAFARGQSPYGPSPLSGPSSEMRAFPLEKKEHVLTLGPCHRHENRNVG</sequence>
<protein>
    <submittedName>
        <fullName evidence="3">Uncharacterized protein</fullName>
    </submittedName>
</protein>
<dbReference type="GO" id="GO:0009306">
    <property type="term" value="P:protein secretion"/>
    <property type="evidence" value="ECO:0007669"/>
    <property type="project" value="TreeGrafter"/>
</dbReference>
<keyword evidence="1 2" id="KW-0175">Coiled coil</keyword>
<dbReference type="GeneTree" id="ENSGT00950000182767"/>
<dbReference type="AlphaFoldDB" id="A0A8D2CSI1"/>
<feature type="coiled-coil region" evidence="2">
    <location>
        <begin position="3"/>
        <end position="79"/>
    </location>
</feature>
<evidence type="ECO:0000313" key="4">
    <source>
        <dbReference type="Proteomes" id="UP000694564"/>
    </source>
</evidence>
<keyword evidence="4" id="KW-1185">Reference proteome</keyword>
<dbReference type="PANTHER" id="PTHR23158">
    <property type="entry name" value="MELANOMA INHIBITORY ACTIVITY-RELATED"/>
    <property type="match status" value="1"/>
</dbReference>
<proteinExistence type="predicted"/>
<accession>A0A8D2CSI1</accession>
<feature type="coiled-coil region" evidence="2">
    <location>
        <begin position="142"/>
        <end position="190"/>
    </location>
</feature>
<dbReference type="PANTHER" id="PTHR23158:SF38">
    <property type="entry name" value="MELANOMA INHIBITORY ACTIVITY PROTEIN 2"/>
    <property type="match status" value="1"/>
</dbReference>
<organism evidence="3 4">
    <name type="scientific">Sciurus vulgaris</name>
    <name type="common">Eurasian red squirrel</name>
    <dbReference type="NCBI Taxonomy" id="55149"/>
    <lineage>
        <taxon>Eukaryota</taxon>
        <taxon>Metazoa</taxon>
        <taxon>Chordata</taxon>
        <taxon>Craniata</taxon>
        <taxon>Vertebrata</taxon>
        <taxon>Euteleostomi</taxon>
        <taxon>Mammalia</taxon>
        <taxon>Eutheria</taxon>
        <taxon>Euarchontoglires</taxon>
        <taxon>Glires</taxon>
        <taxon>Rodentia</taxon>
        <taxon>Sciuromorpha</taxon>
        <taxon>Sciuridae</taxon>
        <taxon>Sciurinae</taxon>
        <taxon>Sciurini</taxon>
        <taxon>Sciurus</taxon>
    </lineage>
</organism>
<reference evidence="3" key="2">
    <citation type="submission" date="2025-09" db="UniProtKB">
        <authorList>
            <consortium name="Ensembl"/>
        </authorList>
    </citation>
    <scope>IDENTIFICATION</scope>
</reference>
<reference evidence="3" key="1">
    <citation type="submission" date="2025-08" db="UniProtKB">
        <authorList>
            <consortium name="Ensembl"/>
        </authorList>
    </citation>
    <scope>IDENTIFICATION</scope>
</reference>
<dbReference type="GO" id="GO:0006888">
    <property type="term" value="P:endoplasmic reticulum to Golgi vesicle-mediated transport"/>
    <property type="evidence" value="ECO:0007669"/>
    <property type="project" value="TreeGrafter"/>
</dbReference>
<evidence type="ECO:0000313" key="3">
    <source>
        <dbReference type="Ensembl" id="ENSSVLP00005014251.1"/>
    </source>
</evidence>
<dbReference type="Gene3D" id="1.20.5.1000">
    <property type="entry name" value="arf6 gtpase in complex with a specific effector, jip4"/>
    <property type="match status" value="1"/>
</dbReference>
<evidence type="ECO:0000256" key="2">
    <source>
        <dbReference type="SAM" id="Coils"/>
    </source>
</evidence>
<evidence type="ECO:0000256" key="1">
    <source>
        <dbReference type="ARBA" id="ARBA00023054"/>
    </source>
</evidence>